<dbReference type="CDD" id="cd00342">
    <property type="entry name" value="gram_neg_porins"/>
    <property type="match status" value="1"/>
</dbReference>
<evidence type="ECO:0000256" key="6">
    <source>
        <dbReference type="ARBA" id="ARBA00022729"/>
    </source>
</evidence>
<dbReference type="EMBL" id="LGSI01000035">
    <property type="protein sequence ID" value="OCR25348.1"/>
    <property type="molecule type" value="Genomic_DNA"/>
</dbReference>
<dbReference type="AlphaFoldDB" id="A0A1C7ZA52"/>
<evidence type="ECO:0000313" key="12">
    <source>
        <dbReference type="EMBL" id="OCR25348.1"/>
    </source>
</evidence>
<protein>
    <recommendedName>
        <fullName evidence="11">Porin domain-containing protein</fullName>
    </recommendedName>
</protein>
<dbReference type="SUPFAM" id="SSF56935">
    <property type="entry name" value="Porins"/>
    <property type="match status" value="1"/>
</dbReference>
<dbReference type="InterPro" id="IPR033900">
    <property type="entry name" value="Gram_neg_porin_domain"/>
</dbReference>
<dbReference type="PANTHER" id="PTHR34501:SF9">
    <property type="entry name" value="MAJOR OUTER MEMBRANE PROTEIN P.IA"/>
    <property type="match status" value="1"/>
</dbReference>
<dbReference type="Gene3D" id="2.40.160.10">
    <property type="entry name" value="Porin"/>
    <property type="match status" value="1"/>
</dbReference>
<keyword evidence="8" id="KW-0626">Porin</keyword>
<comment type="subunit">
    <text evidence="2">Homotrimer.</text>
</comment>
<keyword evidence="9" id="KW-0472">Membrane</keyword>
<comment type="subcellular location">
    <subcellularLocation>
        <location evidence="1">Cell outer membrane</location>
        <topology evidence="1">Multi-pass membrane protein</topology>
    </subcellularLocation>
</comment>
<evidence type="ECO:0000313" key="13">
    <source>
        <dbReference type="Proteomes" id="UP000093104"/>
    </source>
</evidence>
<keyword evidence="7" id="KW-0406">Ion transport</keyword>
<keyword evidence="10" id="KW-0998">Cell outer membrane</keyword>
<dbReference type="GO" id="GO:0006811">
    <property type="term" value="P:monoatomic ion transport"/>
    <property type="evidence" value="ECO:0007669"/>
    <property type="project" value="UniProtKB-KW"/>
</dbReference>
<reference evidence="12 13" key="1">
    <citation type="submission" date="2015-07" db="EMBL/GenBank/DDBJ databases">
        <title>Draft genome sequence of a diazotrophic, plant growth-promoting rhizobacterium of the Pseudomonas syringae complex.</title>
        <authorList>
            <person name="Patten C.L."/>
            <person name="Jeong H."/>
        </authorList>
    </citation>
    <scope>NUCLEOTIDE SEQUENCE [LARGE SCALE GENOMIC DNA]</scope>
    <source>
        <strain evidence="12 13">GR12-2</strain>
    </source>
</reference>
<keyword evidence="5" id="KW-0812">Transmembrane</keyword>
<evidence type="ECO:0000256" key="8">
    <source>
        <dbReference type="ARBA" id="ARBA00023114"/>
    </source>
</evidence>
<accession>A0A1C7ZA52</accession>
<name>A0A1C7ZA52_PSESX</name>
<dbReference type="GO" id="GO:0009279">
    <property type="term" value="C:cell outer membrane"/>
    <property type="evidence" value="ECO:0007669"/>
    <property type="project" value="UniProtKB-SubCell"/>
</dbReference>
<evidence type="ECO:0000256" key="5">
    <source>
        <dbReference type="ARBA" id="ARBA00022692"/>
    </source>
</evidence>
<keyword evidence="6" id="KW-0732">Signal</keyword>
<dbReference type="PANTHER" id="PTHR34501">
    <property type="entry name" value="PROTEIN YDDL-RELATED"/>
    <property type="match status" value="1"/>
</dbReference>
<evidence type="ECO:0000256" key="2">
    <source>
        <dbReference type="ARBA" id="ARBA00011233"/>
    </source>
</evidence>
<keyword evidence="4" id="KW-1134">Transmembrane beta strand</keyword>
<dbReference type="InterPro" id="IPR050298">
    <property type="entry name" value="Gram-neg_bact_OMP"/>
</dbReference>
<evidence type="ECO:0000256" key="4">
    <source>
        <dbReference type="ARBA" id="ARBA00022452"/>
    </source>
</evidence>
<evidence type="ECO:0000256" key="10">
    <source>
        <dbReference type="ARBA" id="ARBA00023237"/>
    </source>
</evidence>
<evidence type="ECO:0000256" key="3">
    <source>
        <dbReference type="ARBA" id="ARBA00022448"/>
    </source>
</evidence>
<dbReference type="GO" id="GO:0015288">
    <property type="term" value="F:porin activity"/>
    <property type="evidence" value="ECO:0007669"/>
    <property type="project" value="UniProtKB-KW"/>
</dbReference>
<gene>
    <name evidence="12" type="ORF">AFK24_09755</name>
</gene>
<evidence type="ECO:0000256" key="9">
    <source>
        <dbReference type="ARBA" id="ARBA00023136"/>
    </source>
</evidence>
<organism evidence="12 13">
    <name type="scientific">Pseudomonas syringae</name>
    <dbReference type="NCBI Taxonomy" id="317"/>
    <lineage>
        <taxon>Bacteria</taxon>
        <taxon>Pseudomonadati</taxon>
        <taxon>Pseudomonadota</taxon>
        <taxon>Gammaproteobacteria</taxon>
        <taxon>Pseudomonadales</taxon>
        <taxon>Pseudomonadaceae</taxon>
        <taxon>Pseudomonas</taxon>
    </lineage>
</organism>
<evidence type="ECO:0000256" key="7">
    <source>
        <dbReference type="ARBA" id="ARBA00023065"/>
    </source>
</evidence>
<dbReference type="Pfam" id="PF13609">
    <property type="entry name" value="Porin_4"/>
    <property type="match status" value="1"/>
</dbReference>
<comment type="caution">
    <text evidence="12">The sequence shown here is derived from an EMBL/GenBank/DDBJ whole genome shotgun (WGS) entry which is preliminary data.</text>
</comment>
<feature type="domain" description="Porin" evidence="11">
    <location>
        <begin position="8"/>
        <end position="317"/>
    </location>
</feature>
<proteinExistence type="predicted"/>
<dbReference type="GO" id="GO:0046930">
    <property type="term" value="C:pore complex"/>
    <property type="evidence" value="ECO:0007669"/>
    <property type="project" value="UniProtKB-KW"/>
</dbReference>
<evidence type="ECO:0000259" key="11">
    <source>
        <dbReference type="Pfam" id="PF13609"/>
    </source>
</evidence>
<keyword evidence="3" id="KW-0813">Transport</keyword>
<sequence>MINEVTEKVKLYGVLDYGLTYVSNEGGSSKTGERDGVNWGNRLGLTGSQDLDWGLKAVFTIEHGFNLSDGTTSQYGTTWGRQAYAGLENKWGRLTFGRQYDFVYDYMNQLNIGGYATTYAGHHGDFDRISGWRVDRSIKFQSATFDGFKFGIMYATDDAAYPGQASGNKETLSLGASYFAGPWSLAAAYVRIDNNDIYPDLQIGVSELLGQKLTFDGTPLIVNQETAIVGGHYQLGKFTLVGNTSQTTFKRDGEKATQNVYEIGGYYPVAEKTTAIVGYQYSKLENDDWNQYTVGVKRDLSEKTWLYASYSWMKASDGVRANQGAGWYLDNSSDNRQDTARLGMVYTF</sequence>
<evidence type="ECO:0000256" key="1">
    <source>
        <dbReference type="ARBA" id="ARBA00004571"/>
    </source>
</evidence>
<dbReference type="Proteomes" id="UP000093104">
    <property type="component" value="Unassembled WGS sequence"/>
</dbReference>
<dbReference type="InterPro" id="IPR023614">
    <property type="entry name" value="Porin_dom_sf"/>
</dbReference>
<dbReference type="PRINTS" id="PR00184">
    <property type="entry name" value="NEISSPPORIN"/>
</dbReference>
<dbReference type="InterPro" id="IPR002299">
    <property type="entry name" value="Porin_Neis"/>
</dbReference>